<dbReference type="CDD" id="cd05121">
    <property type="entry name" value="ABC1_ADCK3-like"/>
    <property type="match status" value="1"/>
</dbReference>
<evidence type="ECO:0000313" key="5">
    <source>
        <dbReference type="Proteomes" id="UP000322362"/>
    </source>
</evidence>
<keyword evidence="2" id="KW-0472">Membrane</keyword>
<name>A0A5D4GTW5_9SPHI</name>
<dbReference type="PANTHER" id="PTHR10566:SF113">
    <property type="entry name" value="PROTEIN ACTIVITY OF BC1 COMPLEX KINASE 7, CHLOROPLASTIC"/>
    <property type="match status" value="1"/>
</dbReference>
<protein>
    <submittedName>
        <fullName evidence="4">AarF/ABC1/UbiB kinase family protein</fullName>
    </submittedName>
</protein>
<comment type="similarity">
    <text evidence="1">Belongs to the protein kinase superfamily. ADCK protein kinase family.</text>
</comment>
<sequence>MENPFKNQVLKLRRTAKLTQILVKYGFQDLLGSQSKRPSMEGVSLPPTDPTVYERIRLAIEELGPTFVKFGQTLSSREDLLPALLIVELKKLQDRVPPQEIDIIPYIEEQLGINASESFREIKTEPIASASIAQVYKAVLADGTPVILKIKRPNIRTTINSDLLILRDIVHFLSDYSLTIRQINLKYILATFQKTLVEELSFVHEAQNIVQFEQNFRGVDKIHCIHTYEELCNDEVLCVSWIDGVKITDKDGLLTYGLNFEHIVDNGLELFLTQVLEHGFFHADPHPGNILVTPEGKLSFLDFGAMGRMLLSDQIVLEDFISAFINKDADSLLYIIKKMAVYIQIENEKNIKREILELFDMASTNTLENIDIKAFFSKFSNILYQNNIIMPEHIYLLVRGVVLMEGIGRELMPGLNIVEKIEPYIEQIIRKRLSYENLKKESKRKLVDSYQLLSQAPYTLKNIAQRLEQGDLTVKVDNTDLQHLQRQYRKNQSTNRSLALGCLFFVSGCLVISVEQYRILGIPILSWIFFLIGISFLILAKLRSLRID</sequence>
<feature type="transmembrane region" description="Helical" evidence="2">
    <location>
        <begin position="520"/>
        <end position="540"/>
    </location>
</feature>
<feature type="transmembrane region" description="Helical" evidence="2">
    <location>
        <begin position="497"/>
        <end position="514"/>
    </location>
</feature>
<gene>
    <name evidence="4" type="ORF">FXV77_20360</name>
</gene>
<dbReference type="Proteomes" id="UP000322362">
    <property type="component" value="Unassembled WGS sequence"/>
</dbReference>
<dbReference type="GO" id="GO:0004672">
    <property type="term" value="F:protein kinase activity"/>
    <property type="evidence" value="ECO:0007669"/>
    <property type="project" value="InterPro"/>
</dbReference>
<proteinExistence type="inferred from homology"/>
<dbReference type="InterPro" id="IPR004147">
    <property type="entry name" value="ABC1_dom"/>
</dbReference>
<dbReference type="InterPro" id="IPR011009">
    <property type="entry name" value="Kinase-like_dom_sf"/>
</dbReference>
<evidence type="ECO:0000313" key="4">
    <source>
        <dbReference type="EMBL" id="TYR31788.1"/>
    </source>
</evidence>
<reference evidence="4 5" key="1">
    <citation type="submission" date="2019-08" db="EMBL/GenBank/DDBJ databases">
        <title>Phlebobacter frassis gen. nov. sp. nov., a new member of family Sphingobacteriaceae isolated from sand fly rearing media.</title>
        <authorList>
            <person name="Kakumanu M.L."/>
            <person name="Marayati B.F."/>
            <person name="Wada-Katsumata A."/>
            <person name="Wasserberg G."/>
            <person name="Schal C."/>
            <person name="Apperson C.S."/>
            <person name="Ponnusamy L."/>
        </authorList>
    </citation>
    <scope>NUCLEOTIDE SEQUENCE [LARGE SCALE GENOMIC DNA]</scope>
    <source>
        <strain evidence="4 5">SSI9</strain>
    </source>
</reference>
<keyword evidence="4" id="KW-0418">Kinase</keyword>
<dbReference type="SUPFAM" id="SSF56112">
    <property type="entry name" value="Protein kinase-like (PK-like)"/>
    <property type="match status" value="1"/>
</dbReference>
<feature type="domain" description="Protein kinase" evidence="3">
    <location>
        <begin position="121"/>
        <end position="453"/>
    </location>
</feature>
<accession>A0A5D4GTW5</accession>
<organism evidence="4 5">
    <name type="scientific">Sphingobacterium phlebotomi</name>
    <dbReference type="NCBI Taxonomy" id="2605433"/>
    <lineage>
        <taxon>Bacteria</taxon>
        <taxon>Pseudomonadati</taxon>
        <taxon>Bacteroidota</taxon>
        <taxon>Sphingobacteriia</taxon>
        <taxon>Sphingobacteriales</taxon>
        <taxon>Sphingobacteriaceae</taxon>
        <taxon>Sphingobacterium</taxon>
    </lineage>
</organism>
<dbReference type="EMBL" id="VTAV01000022">
    <property type="protein sequence ID" value="TYR31788.1"/>
    <property type="molecule type" value="Genomic_DNA"/>
</dbReference>
<dbReference type="PROSITE" id="PS50011">
    <property type="entry name" value="PROTEIN_KINASE_DOM"/>
    <property type="match status" value="1"/>
</dbReference>
<evidence type="ECO:0000256" key="2">
    <source>
        <dbReference type="SAM" id="Phobius"/>
    </source>
</evidence>
<dbReference type="PANTHER" id="PTHR10566">
    <property type="entry name" value="CHAPERONE-ACTIVITY OF BC1 COMPLEX CABC1 -RELATED"/>
    <property type="match status" value="1"/>
</dbReference>
<evidence type="ECO:0000259" key="3">
    <source>
        <dbReference type="PROSITE" id="PS50011"/>
    </source>
</evidence>
<dbReference type="RefSeq" id="WP_148921084.1">
    <property type="nucleotide sequence ID" value="NZ_VTAV01000022.1"/>
</dbReference>
<dbReference type="GO" id="GO:0005524">
    <property type="term" value="F:ATP binding"/>
    <property type="evidence" value="ECO:0007669"/>
    <property type="project" value="InterPro"/>
</dbReference>
<dbReference type="InterPro" id="IPR000719">
    <property type="entry name" value="Prot_kinase_dom"/>
</dbReference>
<keyword evidence="5" id="KW-1185">Reference proteome</keyword>
<evidence type="ECO:0000256" key="1">
    <source>
        <dbReference type="ARBA" id="ARBA00009670"/>
    </source>
</evidence>
<keyword evidence="2" id="KW-0812">Transmembrane</keyword>
<dbReference type="AlphaFoldDB" id="A0A5D4GTW5"/>
<keyword evidence="2" id="KW-1133">Transmembrane helix</keyword>
<dbReference type="Pfam" id="PF03109">
    <property type="entry name" value="ABC1"/>
    <property type="match status" value="1"/>
</dbReference>
<keyword evidence="4" id="KW-0808">Transferase</keyword>
<comment type="caution">
    <text evidence="4">The sequence shown here is derived from an EMBL/GenBank/DDBJ whole genome shotgun (WGS) entry which is preliminary data.</text>
</comment>
<dbReference type="InterPro" id="IPR050154">
    <property type="entry name" value="UbiB_kinase"/>
</dbReference>